<dbReference type="GO" id="GO:0007059">
    <property type="term" value="P:chromosome segregation"/>
    <property type="evidence" value="ECO:0007669"/>
    <property type="project" value="UniProtKB-KW"/>
</dbReference>
<comment type="similarity">
    <text evidence="1">Belongs to the MIP18 family.</text>
</comment>
<dbReference type="AlphaFoldDB" id="A0A9D4Q0B3"/>
<dbReference type="Proteomes" id="UP000821837">
    <property type="component" value="Chromosome 3"/>
</dbReference>
<sequence length="132" mass="15089">MELGGLIEEVYDLIKDIRDPEKPHTLEELGVVSEEEISVSTDRDAYSYVSVTLIPTVPHCHPRCDYWTLCEERSSEENLPYSFKLDIFIKEGSHTTAAELSKQINDKERVAAAMENKNIKDMVQSCISYETM</sequence>
<dbReference type="PANTHER" id="PTHR12377">
    <property type="entry name" value="CYTOSOLIC IRON-SULFUR ASSEMBLY COMPONENT 2B-RELATED"/>
    <property type="match status" value="1"/>
</dbReference>
<dbReference type="PANTHER" id="PTHR12377:SF2">
    <property type="entry name" value="CYTOSOLIC IRON-SULFUR ASSEMBLY COMPONENT 2A"/>
    <property type="match status" value="1"/>
</dbReference>
<reference evidence="4" key="1">
    <citation type="journal article" date="2020" name="Cell">
        <title>Large-Scale Comparative Analyses of Tick Genomes Elucidate Their Genetic Diversity and Vector Capacities.</title>
        <authorList>
            <consortium name="Tick Genome and Microbiome Consortium (TIGMIC)"/>
            <person name="Jia N."/>
            <person name="Wang J."/>
            <person name="Shi W."/>
            <person name="Du L."/>
            <person name="Sun Y."/>
            <person name="Zhan W."/>
            <person name="Jiang J.F."/>
            <person name="Wang Q."/>
            <person name="Zhang B."/>
            <person name="Ji P."/>
            <person name="Bell-Sakyi L."/>
            <person name="Cui X.M."/>
            <person name="Yuan T.T."/>
            <person name="Jiang B.G."/>
            <person name="Yang W.F."/>
            <person name="Lam T.T."/>
            <person name="Chang Q.C."/>
            <person name="Ding S.J."/>
            <person name="Wang X.J."/>
            <person name="Zhu J.G."/>
            <person name="Ruan X.D."/>
            <person name="Zhao L."/>
            <person name="Wei J.T."/>
            <person name="Ye R.Z."/>
            <person name="Que T.C."/>
            <person name="Du C.H."/>
            <person name="Zhou Y.H."/>
            <person name="Cheng J.X."/>
            <person name="Dai P.F."/>
            <person name="Guo W.B."/>
            <person name="Han X.H."/>
            <person name="Huang E.J."/>
            <person name="Li L.F."/>
            <person name="Wei W."/>
            <person name="Gao Y.C."/>
            <person name="Liu J.Z."/>
            <person name="Shao H.Z."/>
            <person name="Wang X."/>
            <person name="Wang C.C."/>
            <person name="Yang T.C."/>
            <person name="Huo Q.B."/>
            <person name="Li W."/>
            <person name="Chen H.Y."/>
            <person name="Chen S.E."/>
            <person name="Zhou L.G."/>
            <person name="Ni X.B."/>
            <person name="Tian J.H."/>
            <person name="Sheng Y."/>
            <person name="Liu T."/>
            <person name="Pan Y.S."/>
            <person name="Xia L.Y."/>
            <person name="Li J."/>
            <person name="Zhao F."/>
            <person name="Cao W.C."/>
        </authorList>
    </citation>
    <scope>NUCLEOTIDE SEQUENCE</scope>
    <source>
        <strain evidence="4">Rsan-2018</strain>
    </source>
</reference>
<dbReference type="GO" id="GO:0051604">
    <property type="term" value="P:protein maturation"/>
    <property type="evidence" value="ECO:0007669"/>
    <property type="project" value="InterPro"/>
</dbReference>
<comment type="caution">
    <text evidence="4">The sequence shown here is derived from an EMBL/GenBank/DDBJ whole genome shotgun (WGS) entry which is preliminary data.</text>
</comment>
<dbReference type="EMBL" id="JABSTV010001249">
    <property type="protein sequence ID" value="KAH7962133.1"/>
    <property type="molecule type" value="Genomic_DNA"/>
</dbReference>
<protein>
    <recommendedName>
        <fullName evidence="3">MIP18 family-like domain-containing protein</fullName>
    </recommendedName>
</protein>
<dbReference type="InterPro" id="IPR039796">
    <property type="entry name" value="MIP18"/>
</dbReference>
<evidence type="ECO:0000256" key="1">
    <source>
        <dbReference type="ARBA" id="ARBA00010381"/>
    </source>
</evidence>
<dbReference type="VEuPathDB" id="VectorBase:RSAN_034086"/>
<accession>A0A9D4Q0B3</accession>
<name>A0A9D4Q0B3_RHISA</name>
<evidence type="ECO:0000259" key="3">
    <source>
        <dbReference type="Pfam" id="PF01883"/>
    </source>
</evidence>
<gene>
    <name evidence="4" type="ORF">HPB52_014552</name>
</gene>
<dbReference type="Gene3D" id="6.10.250.1280">
    <property type="match status" value="1"/>
</dbReference>
<dbReference type="SUPFAM" id="SSF117916">
    <property type="entry name" value="Fe-S cluster assembly (FSCA) domain-like"/>
    <property type="match status" value="1"/>
</dbReference>
<dbReference type="InterPro" id="IPR002744">
    <property type="entry name" value="MIP18-like"/>
</dbReference>
<evidence type="ECO:0000313" key="5">
    <source>
        <dbReference type="Proteomes" id="UP000821837"/>
    </source>
</evidence>
<dbReference type="Pfam" id="PF01883">
    <property type="entry name" value="FeS_assembly_P"/>
    <property type="match status" value="1"/>
</dbReference>
<keyword evidence="5" id="KW-1185">Reference proteome</keyword>
<reference evidence="4" key="2">
    <citation type="submission" date="2021-09" db="EMBL/GenBank/DDBJ databases">
        <authorList>
            <person name="Jia N."/>
            <person name="Wang J."/>
            <person name="Shi W."/>
            <person name="Du L."/>
            <person name="Sun Y."/>
            <person name="Zhan W."/>
            <person name="Jiang J."/>
            <person name="Wang Q."/>
            <person name="Zhang B."/>
            <person name="Ji P."/>
            <person name="Sakyi L.B."/>
            <person name="Cui X."/>
            <person name="Yuan T."/>
            <person name="Jiang B."/>
            <person name="Yang W."/>
            <person name="Lam T.T.-Y."/>
            <person name="Chang Q."/>
            <person name="Ding S."/>
            <person name="Wang X."/>
            <person name="Zhu J."/>
            <person name="Ruan X."/>
            <person name="Zhao L."/>
            <person name="Wei J."/>
            <person name="Que T."/>
            <person name="Du C."/>
            <person name="Cheng J."/>
            <person name="Dai P."/>
            <person name="Han X."/>
            <person name="Huang E."/>
            <person name="Gao Y."/>
            <person name="Liu J."/>
            <person name="Shao H."/>
            <person name="Ye R."/>
            <person name="Li L."/>
            <person name="Wei W."/>
            <person name="Wang X."/>
            <person name="Wang C."/>
            <person name="Huo Q."/>
            <person name="Li W."/>
            <person name="Guo W."/>
            <person name="Chen H."/>
            <person name="Chen S."/>
            <person name="Zhou L."/>
            <person name="Zhou L."/>
            <person name="Ni X."/>
            <person name="Tian J."/>
            <person name="Zhou Y."/>
            <person name="Sheng Y."/>
            <person name="Liu T."/>
            <person name="Pan Y."/>
            <person name="Xia L."/>
            <person name="Li J."/>
            <person name="Zhao F."/>
            <person name="Cao W."/>
        </authorList>
    </citation>
    <scope>NUCLEOTIDE SEQUENCE</scope>
    <source>
        <strain evidence="4">Rsan-2018</strain>
        <tissue evidence="4">Larvae</tissue>
    </source>
</reference>
<evidence type="ECO:0000256" key="2">
    <source>
        <dbReference type="ARBA" id="ARBA00022829"/>
    </source>
</evidence>
<evidence type="ECO:0000313" key="4">
    <source>
        <dbReference type="EMBL" id="KAH7962133.1"/>
    </source>
</evidence>
<keyword evidence="2" id="KW-0159">Chromosome partition</keyword>
<proteinExistence type="inferred from homology"/>
<dbReference type="InterPro" id="IPR034904">
    <property type="entry name" value="FSCA_dom_sf"/>
</dbReference>
<organism evidence="4 5">
    <name type="scientific">Rhipicephalus sanguineus</name>
    <name type="common">Brown dog tick</name>
    <name type="synonym">Ixodes sanguineus</name>
    <dbReference type="NCBI Taxonomy" id="34632"/>
    <lineage>
        <taxon>Eukaryota</taxon>
        <taxon>Metazoa</taxon>
        <taxon>Ecdysozoa</taxon>
        <taxon>Arthropoda</taxon>
        <taxon>Chelicerata</taxon>
        <taxon>Arachnida</taxon>
        <taxon>Acari</taxon>
        <taxon>Parasitiformes</taxon>
        <taxon>Ixodida</taxon>
        <taxon>Ixodoidea</taxon>
        <taxon>Ixodidae</taxon>
        <taxon>Rhipicephalinae</taxon>
        <taxon>Rhipicephalus</taxon>
        <taxon>Rhipicephalus</taxon>
    </lineage>
</organism>
<dbReference type="Gene3D" id="3.30.300.130">
    <property type="entry name" value="Fe-S cluster assembly (FSCA)"/>
    <property type="match status" value="1"/>
</dbReference>
<dbReference type="OMA" id="DINMQIN"/>
<feature type="domain" description="MIP18 family-like" evidence="3">
    <location>
        <begin position="8"/>
        <end position="61"/>
    </location>
</feature>